<dbReference type="GO" id="GO:0009088">
    <property type="term" value="P:threonine biosynthetic process"/>
    <property type="evidence" value="ECO:0007669"/>
    <property type="project" value="UniProtKB-UniRule"/>
</dbReference>
<dbReference type="GO" id="GO:0005737">
    <property type="term" value="C:cytoplasm"/>
    <property type="evidence" value="ECO:0007669"/>
    <property type="project" value="TreeGrafter"/>
</dbReference>
<dbReference type="STRING" id="645991.Sgly_1967"/>
<dbReference type="Pfam" id="PF00291">
    <property type="entry name" value="PALP"/>
    <property type="match status" value="1"/>
</dbReference>
<dbReference type="OrthoDB" id="9763107at2"/>
<dbReference type="Gene3D" id="3.40.50.1100">
    <property type="match status" value="2"/>
</dbReference>
<accession>F0T0X4</accession>
<evidence type="ECO:0000259" key="6">
    <source>
        <dbReference type="Pfam" id="PF00291"/>
    </source>
</evidence>
<dbReference type="EMBL" id="CP002547">
    <property type="protein sequence ID" value="ADY56263.1"/>
    <property type="molecule type" value="Genomic_DNA"/>
</dbReference>
<dbReference type="PANTHER" id="PTHR43515:SF1">
    <property type="entry name" value="THREONINE SYNTHASE-LIKE 1"/>
    <property type="match status" value="1"/>
</dbReference>
<keyword evidence="3 5" id="KW-0663">Pyridoxal phosphate</keyword>
<dbReference type="InterPro" id="IPR036052">
    <property type="entry name" value="TrpB-like_PALP_sf"/>
</dbReference>
<dbReference type="InterPro" id="IPR037158">
    <property type="entry name" value="Thr_synth_N_sf"/>
</dbReference>
<dbReference type="InterPro" id="IPR004450">
    <property type="entry name" value="Thr_synthase-like"/>
</dbReference>
<evidence type="ECO:0000259" key="7">
    <source>
        <dbReference type="Pfam" id="PF14821"/>
    </source>
</evidence>
<dbReference type="KEGG" id="sgy:Sgly_1967"/>
<evidence type="ECO:0000256" key="3">
    <source>
        <dbReference type="ARBA" id="ARBA00022898"/>
    </source>
</evidence>
<dbReference type="eggNOG" id="COG0498">
    <property type="taxonomic scope" value="Bacteria"/>
</dbReference>
<dbReference type="Proteomes" id="UP000007488">
    <property type="component" value="Chromosome"/>
</dbReference>
<dbReference type="RefSeq" id="WP_013625131.1">
    <property type="nucleotide sequence ID" value="NC_015172.1"/>
</dbReference>
<feature type="domain" description="Threonine synthase N-terminal" evidence="7">
    <location>
        <begin position="2"/>
        <end position="71"/>
    </location>
</feature>
<gene>
    <name evidence="8" type="ordered locus">Sgly_1967</name>
</gene>
<dbReference type="Gene3D" id="3.90.1380.10">
    <property type="entry name" value="Threonine synthase, N-terminal domain"/>
    <property type="match status" value="1"/>
</dbReference>
<evidence type="ECO:0000256" key="2">
    <source>
        <dbReference type="ARBA" id="ARBA00005517"/>
    </source>
</evidence>
<evidence type="ECO:0000256" key="1">
    <source>
        <dbReference type="ARBA" id="ARBA00001933"/>
    </source>
</evidence>
<sequence>MYESTRGNFSTKSAAEVIALGMVPQGGLFVPTALPKARWQDYQNSTYSQLAAALMNLFLTDIPSADIEKAVKVYEDGRFSSANPVPLVGLADCSVLELWHGPTAAFKDMALQVLPYLLSSSIKTLGTEQEVIILTATSGDTGKAALEGFKDVPGTRIIVFYPEGGVSPVQERQMLTTKAQNTTVVAVKGNFDQCQNAVKDIFSSEQLRNELLEHKMVFSSANSINWGRLLPQIVYYFWAYIQAFKQGKIKENEKLNIVVPTGNFGNILAAYYAREMGLPIANLICASNDNKVLADFFQTGIYDSNRPFYLTSSPSMDILISSNFERYLYEASGRNGKKVRQWYEQLASSGRFEVDREVLTACRDGMWAGWCDQQAVKSTIKKVYADSSYLLDSHTAVAMKVYQDYREKTGDPAFTVIVSTASPFKFAQSVLEALTEKSFSGKAGEAVERLKDTTGWEIPDCLENLFEKAIREKILCSPEEINGLITNDLLKKKFL</sequence>
<protein>
    <recommendedName>
        <fullName evidence="4">Threonine synthase</fullName>
        <ecNumber evidence="4">4.2.3.1</ecNumber>
    </recommendedName>
</protein>
<comment type="cofactor">
    <cofactor evidence="1 5">
        <name>pyridoxal 5'-phosphate</name>
        <dbReference type="ChEBI" id="CHEBI:597326"/>
    </cofactor>
</comment>
<dbReference type="HOGENOM" id="CLU_015170_3_1_9"/>
<dbReference type="EC" id="4.2.3.1" evidence="4"/>
<dbReference type="CDD" id="cd01560">
    <property type="entry name" value="Thr-synth_2"/>
    <property type="match status" value="1"/>
</dbReference>
<organism evidence="8 9">
    <name type="scientific">Syntrophobotulus glycolicus (strain DSM 8271 / FlGlyR)</name>
    <dbReference type="NCBI Taxonomy" id="645991"/>
    <lineage>
        <taxon>Bacteria</taxon>
        <taxon>Bacillati</taxon>
        <taxon>Bacillota</taxon>
        <taxon>Clostridia</taxon>
        <taxon>Eubacteriales</taxon>
        <taxon>Desulfitobacteriaceae</taxon>
        <taxon>Syntrophobotulus</taxon>
    </lineage>
</organism>
<keyword evidence="9" id="KW-1185">Reference proteome</keyword>
<dbReference type="AlphaFoldDB" id="F0T0X4"/>
<reference evidence="9" key="2">
    <citation type="submission" date="2011-02" db="EMBL/GenBank/DDBJ databases">
        <title>The complete genome of Syntrophobotulus glycolicus DSM 8271.</title>
        <authorList>
            <person name="Lucas S."/>
            <person name="Copeland A."/>
            <person name="Lapidus A."/>
            <person name="Bruce D."/>
            <person name="Goodwin L."/>
            <person name="Pitluck S."/>
            <person name="Kyrpides N."/>
            <person name="Mavromatis K."/>
            <person name="Pagani I."/>
            <person name="Ivanova N."/>
            <person name="Mikhailova N."/>
            <person name="Chertkov O."/>
            <person name="Held B."/>
            <person name="Detter J.C."/>
            <person name="Tapia R."/>
            <person name="Han C."/>
            <person name="Land M."/>
            <person name="Hauser L."/>
            <person name="Markowitz V."/>
            <person name="Cheng J.-F."/>
            <person name="Hugenholtz P."/>
            <person name="Woyke T."/>
            <person name="Wu D."/>
            <person name="Spring S."/>
            <person name="Schroeder M."/>
            <person name="Brambilla E."/>
            <person name="Klenk H.-P."/>
            <person name="Eisen J.A."/>
        </authorList>
    </citation>
    <scope>NUCLEOTIDE SEQUENCE [LARGE SCALE GENOMIC DNA]</scope>
    <source>
        <strain evidence="9">DSM 8271 / FlGlyR</strain>
    </source>
</reference>
<dbReference type="NCBIfam" id="TIGR00260">
    <property type="entry name" value="thrC"/>
    <property type="match status" value="1"/>
</dbReference>
<feature type="domain" description="Tryptophan synthase beta chain-like PALP" evidence="6">
    <location>
        <begin position="99"/>
        <end position="418"/>
    </location>
</feature>
<evidence type="ECO:0000256" key="4">
    <source>
        <dbReference type="NCBIfam" id="TIGR00260"/>
    </source>
</evidence>
<evidence type="ECO:0000313" key="9">
    <source>
        <dbReference type="Proteomes" id="UP000007488"/>
    </source>
</evidence>
<dbReference type="InterPro" id="IPR029144">
    <property type="entry name" value="Thr_synth_N"/>
</dbReference>
<evidence type="ECO:0000256" key="5">
    <source>
        <dbReference type="PIRSR" id="PIRSR604450-51"/>
    </source>
</evidence>
<dbReference type="Pfam" id="PF14821">
    <property type="entry name" value="Thr_synth_N"/>
    <property type="match status" value="1"/>
</dbReference>
<name>F0T0X4_SYNGF</name>
<proteinExistence type="inferred from homology"/>
<dbReference type="PANTHER" id="PTHR43515">
    <property type="entry name" value="THREONINE SYNTHASE-LIKE 1"/>
    <property type="match status" value="1"/>
</dbReference>
<evidence type="ECO:0000313" key="8">
    <source>
        <dbReference type="EMBL" id="ADY56263.1"/>
    </source>
</evidence>
<comment type="similarity">
    <text evidence="2">Belongs to the threonine synthase family.</text>
</comment>
<dbReference type="SUPFAM" id="SSF53686">
    <property type="entry name" value="Tryptophan synthase beta subunit-like PLP-dependent enzymes"/>
    <property type="match status" value="1"/>
</dbReference>
<keyword evidence="8" id="KW-0456">Lyase</keyword>
<feature type="modified residue" description="N6-(pyridoxal phosphate)lysine" evidence="5">
    <location>
        <position position="107"/>
    </location>
</feature>
<dbReference type="GO" id="GO:0004795">
    <property type="term" value="F:threonine synthase activity"/>
    <property type="evidence" value="ECO:0007669"/>
    <property type="project" value="UniProtKB-UniRule"/>
</dbReference>
<dbReference type="InterPro" id="IPR001926">
    <property type="entry name" value="TrpB-like_PALP"/>
</dbReference>
<reference evidence="8 9" key="1">
    <citation type="journal article" date="2011" name="Stand. Genomic Sci.">
        <title>Complete genome sequence of Syntrophobotulus glycolicus type strain (FlGlyR).</title>
        <authorList>
            <person name="Han C."/>
            <person name="Mwirichia R."/>
            <person name="Chertkov O."/>
            <person name="Held B."/>
            <person name="Lapidus A."/>
            <person name="Nolan M."/>
            <person name="Lucas S."/>
            <person name="Hammon N."/>
            <person name="Deshpande S."/>
            <person name="Cheng J.F."/>
            <person name="Tapia R."/>
            <person name="Goodwin L."/>
            <person name="Pitluck S."/>
            <person name="Huntemann M."/>
            <person name="Liolios K."/>
            <person name="Ivanova N."/>
            <person name="Pagani I."/>
            <person name="Mavromatis K."/>
            <person name="Ovchinikova G."/>
            <person name="Pati A."/>
            <person name="Chen A."/>
            <person name="Palaniappan K."/>
            <person name="Land M."/>
            <person name="Hauser L."/>
            <person name="Brambilla E.M."/>
            <person name="Rohde M."/>
            <person name="Spring S."/>
            <person name="Sikorski J."/>
            <person name="Goker M."/>
            <person name="Woyke T."/>
            <person name="Bristow J."/>
            <person name="Eisen J.A."/>
            <person name="Markowitz V."/>
            <person name="Hugenholtz P."/>
            <person name="Kyrpides N.C."/>
            <person name="Klenk H.P."/>
            <person name="Detter J.C."/>
        </authorList>
    </citation>
    <scope>NUCLEOTIDE SEQUENCE [LARGE SCALE GENOMIC DNA]</scope>
    <source>
        <strain evidence="9">DSM 8271 / FlGlyR</strain>
    </source>
</reference>